<dbReference type="EMBL" id="JAZHXJ010001154">
    <property type="protein sequence ID" value="KAL1845294.1"/>
    <property type="molecule type" value="Genomic_DNA"/>
</dbReference>
<evidence type="ECO:0000313" key="2">
    <source>
        <dbReference type="Proteomes" id="UP001586593"/>
    </source>
</evidence>
<gene>
    <name evidence="1" type="ORF">VTK73DRAFT_723</name>
</gene>
<comment type="caution">
    <text evidence="1">The sequence shown here is derived from an EMBL/GenBank/DDBJ whole genome shotgun (WGS) entry which is preliminary data.</text>
</comment>
<keyword evidence="2" id="KW-1185">Reference proteome</keyword>
<evidence type="ECO:0000313" key="1">
    <source>
        <dbReference type="EMBL" id="KAL1845294.1"/>
    </source>
</evidence>
<protein>
    <submittedName>
        <fullName evidence="1">Uncharacterized protein</fullName>
    </submittedName>
</protein>
<proteinExistence type="predicted"/>
<reference evidence="1 2" key="1">
    <citation type="journal article" date="2024" name="Commun. Biol.">
        <title>Comparative genomic analysis of thermophilic fungi reveals convergent evolutionary adaptations and gene losses.</title>
        <authorList>
            <person name="Steindorff A.S."/>
            <person name="Aguilar-Pontes M.V."/>
            <person name="Robinson A.J."/>
            <person name="Andreopoulos B."/>
            <person name="LaButti K."/>
            <person name="Kuo A."/>
            <person name="Mondo S."/>
            <person name="Riley R."/>
            <person name="Otillar R."/>
            <person name="Haridas S."/>
            <person name="Lipzen A."/>
            <person name="Grimwood J."/>
            <person name="Schmutz J."/>
            <person name="Clum A."/>
            <person name="Reid I.D."/>
            <person name="Moisan M.C."/>
            <person name="Butler G."/>
            <person name="Nguyen T.T.M."/>
            <person name="Dewar K."/>
            <person name="Conant G."/>
            <person name="Drula E."/>
            <person name="Henrissat B."/>
            <person name="Hansel C."/>
            <person name="Singer S."/>
            <person name="Hutchinson M.I."/>
            <person name="de Vries R.P."/>
            <person name="Natvig D.O."/>
            <person name="Powell A.J."/>
            <person name="Tsang A."/>
            <person name="Grigoriev I.V."/>
        </authorList>
    </citation>
    <scope>NUCLEOTIDE SEQUENCE [LARGE SCALE GENOMIC DNA]</scope>
    <source>
        <strain evidence="1 2">ATCC 24622</strain>
    </source>
</reference>
<sequence length="143" mass="15965">MGGFRDLGSSTARSVERPTKLMLAKISDHPCAVGACLLTRKVGAPFLFSFLPLDGGTVLPPKPTATRMKPTETTPFPIQIPPRVDSLPPFASTGLPQRRLRGYLYTVSYPLSFFSTSACSHWFWMFSSSLDVRMLWTDRRRPI</sequence>
<dbReference type="Proteomes" id="UP001586593">
    <property type="component" value="Unassembled WGS sequence"/>
</dbReference>
<accession>A0ABR3VUH9</accession>
<organism evidence="1 2">
    <name type="scientific">Phialemonium thermophilum</name>
    <dbReference type="NCBI Taxonomy" id="223376"/>
    <lineage>
        <taxon>Eukaryota</taxon>
        <taxon>Fungi</taxon>
        <taxon>Dikarya</taxon>
        <taxon>Ascomycota</taxon>
        <taxon>Pezizomycotina</taxon>
        <taxon>Sordariomycetes</taxon>
        <taxon>Sordariomycetidae</taxon>
        <taxon>Cephalothecales</taxon>
        <taxon>Cephalothecaceae</taxon>
        <taxon>Phialemonium</taxon>
    </lineage>
</organism>
<name>A0ABR3VUH9_9PEZI</name>